<keyword evidence="1" id="KW-0175">Coiled coil</keyword>
<gene>
    <name evidence="4" type="primary">LOC122146547</name>
</gene>
<feature type="region of interest" description="Disordered" evidence="2">
    <location>
        <begin position="1"/>
        <end position="42"/>
    </location>
</feature>
<dbReference type="RefSeq" id="XP_042621697.1">
    <property type="nucleotide sequence ID" value="XM_042765763.1"/>
</dbReference>
<dbReference type="GO" id="GO:0035329">
    <property type="term" value="P:hippo signaling"/>
    <property type="evidence" value="ECO:0007669"/>
    <property type="project" value="TreeGrafter"/>
</dbReference>
<dbReference type="GO" id="GO:0030036">
    <property type="term" value="P:actin cytoskeleton organization"/>
    <property type="evidence" value="ECO:0007669"/>
    <property type="project" value="TreeGrafter"/>
</dbReference>
<dbReference type="GO" id="GO:0005886">
    <property type="term" value="C:plasma membrane"/>
    <property type="evidence" value="ECO:0007669"/>
    <property type="project" value="TreeGrafter"/>
</dbReference>
<evidence type="ECO:0000259" key="3">
    <source>
        <dbReference type="Pfam" id="PF12240"/>
    </source>
</evidence>
<feature type="compositionally biased region" description="Basic and acidic residues" evidence="2">
    <location>
        <begin position="1"/>
        <end position="13"/>
    </location>
</feature>
<accession>A0A9R0B475</accession>
<proteinExistence type="predicted"/>
<dbReference type="PANTHER" id="PTHR14826">
    <property type="entry name" value="ANGIOMOTIN"/>
    <property type="match status" value="1"/>
</dbReference>
<evidence type="ECO:0000256" key="2">
    <source>
        <dbReference type="SAM" id="MobiDB-lite"/>
    </source>
</evidence>
<evidence type="ECO:0000256" key="1">
    <source>
        <dbReference type="SAM" id="Coils"/>
    </source>
</evidence>
<dbReference type="InterPro" id="IPR051747">
    <property type="entry name" value="Angiomotin-like"/>
</dbReference>
<protein>
    <submittedName>
        <fullName evidence="4">Angiomotin-like protein 1</fullName>
    </submittedName>
</protein>
<dbReference type="Pfam" id="PF12240">
    <property type="entry name" value="Angiomotin_C"/>
    <property type="match status" value="1"/>
</dbReference>
<dbReference type="GO" id="GO:0031410">
    <property type="term" value="C:cytoplasmic vesicle"/>
    <property type="evidence" value="ECO:0007669"/>
    <property type="project" value="TreeGrafter"/>
</dbReference>
<name>A0A9R0B475_CYPCA</name>
<dbReference type="GO" id="GO:0001525">
    <property type="term" value="P:angiogenesis"/>
    <property type="evidence" value="ECO:0007669"/>
    <property type="project" value="TreeGrafter"/>
</dbReference>
<feature type="domain" description="Angiomotin C-terminal" evidence="3">
    <location>
        <begin position="92"/>
        <end position="136"/>
    </location>
</feature>
<sequence length="138" mass="15959">MILNRDLRDRLETAKSTASQSGDEGTKMDGHLYLSQRSESPKGLEKLEMEAANLQSANEDQLRHIEILEQALNNAQSKILKLEEELSKKQKYVEQVERLQKALAQLQVACEKREQLEQRLRTRLERELESLRTQQVSA</sequence>
<dbReference type="GO" id="GO:0030334">
    <property type="term" value="P:regulation of cell migration"/>
    <property type="evidence" value="ECO:0007669"/>
    <property type="project" value="TreeGrafter"/>
</dbReference>
<dbReference type="PANTHER" id="PTHR14826:SF12">
    <property type="entry name" value="ANGIOMOTIN-LIKE PROTEIN 1"/>
    <property type="match status" value="1"/>
</dbReference>
<reference evidence="4" key="1">
    <citation type="submission" date="2025-08" db="UniProtKB">
        <authorList>
            <consortium name="RefSeq"/>
        </authorList>
    </citation>
    <scope>IDENTIFICATION</scope>
    <source>
        <tissue evidence="4">Muscle</tissue>
    </source>
</reference>
<dbReference type="AlphaFoldDB" id="A0A9R0B475"/>
<dbReference type="GO" id="GO:0003365">
    <property type="term" value="P:establishment of cell polarity involved in ameboidal cell migration"/>
    <property type="evidence" value="ECO:0007669"/>
    <property type="project" value="TreeGrafter"/>
</dbReference>
<dbReference type="InterPro" id="IPR024646">
    <property type="entry name" value="Angiomotin_C"/>
</dbReference>
<dbReference type="GO" id="GO:0005923">
    <property type="term" value="C:bicellular tight junction"/>
    <property type="evidence" value="ECO:0007669"/>
    <property type="project" value="TreeGrafter"/>
</dbReference>
<feature type="compositionally biased region" description="Polar residues" evidence="2">
    <location>
        <begin position="14"/>
        <end position="23"/>
    </location>
</feature>
<dbReference type="OrthoDB" id="5974715at2759"/>
<evidence type="ECO:0000313" key="4">
    <source>
        <dbReference type="RefSeq" id="XP_042621697.1"/>
    </source>
</evidence>
<dbReference type="KEGG" id="ccar:122146547"/>
<organism evidence="4">
    <name type="scientific">Cyprinus carpio</name>
    <name type="common">Common carp</name>
    <dbReference type="NCBI Taxonomy" id="7962"/>
    <lineage>
        <taxon>Eukaryota</taxon>
        <taxon>Metazoa</taxon>
        <taxon>Chordata</taxon>
        <taxon>Craniata</taxon>
        <taxon>Vertebrata</taxon>
        <taxon>Euteleostomi</taxon>
        <taxon>Actinopterygii</taxon>
        <taxon>Neopterygii</taxon>
        <taxon>Teleostei</taxon>
        <taxon>Ostariophysi</taxon>
        <taxon>Cypriniformes</taxon>
        <taxon>Cyprinidae</taxon>
        <taxon>Cyprininae</taxon>
        <taxon>Cyprinus</taxon>
    </lineage>
</organism>
<feature type="coiled-coil region" evidence="1">
    <location>
        <begin position="44"/>
        <end position="134"/>
    </location>
</feature>
<dbReference type="Proteomes" id="UP001155660">
    <property type="component" value="Chromosome A11"/>
</dbReference>
<dbReference type="GeneID" id="122146547"/>